<protein>
    <submittedName>
        <fullName evidence="3">N-acetyltransferase</fullName>
    </submittedName>
</protein>
<name>A0A916VE69_9FIRM</name>
<dbReference type="Gene3D" id="3.40.630.30">
    <property type="match status" value="1"/>
</dbReference>
<comment type="caution">
    <text evidence="3">The sequence shown here is derived from an EMBL/GenBank/DDBJ whole genome shotgun (WGS) entry which is preliminary data.</text>
</comment>
<evidence type="ECO:0000256" key="1">
    <source>
        <dbReference type="ARBA" id="ARBA00022679"/>
    </source>
</evidence>
<dbReference type="AlphaFoldDB" id="A0A916VE69"/>
<accession>A0A916VE69</accession>
<keyword evidence="4" id="KW-1185">Reference proteome</keyword>
<dbReference type="InterPro" id="IPR050769">
    <property type="entry name" value="NAT_camello-type"/>
</dbReference>
<dbReference type="InterPro" id="IPR016181">
    <property type="entry name" value="Acyl_CoA_acyltransferase"/>
</dbReference>
<organism evidence="3 4">
    <name type="scientific">Anaerostipes butyraticus</name>
    <dbReference type="NCBI Taxonomy" id="645466"/>
    <lineage>
        <taxon>Bacteria</taxon>
        <taxon>Bacillati</taxon>
        <taxon>Bacillota</taxon>
        <taxon>Clostridia</taxon>
        <taxon>Lachnospirales</taxon>
        <taxon>Lachnospiraceae</taxon>
        <taxon>Anaerostipes</taxon>
    </lineage>
</organism>
<keyword evidence="1" id="KW-0808">Transferase</keyword>
<dbReference type="CDD" id="cd04301">
    <property type="entry name" value="NAT_SF"/>
    <property type="match status" value="1"/>
</dbReference>
<dbReference type="PANTHER" id="PTHR13947">
    <property type="entry name" value="GNAT FAMILY N-ACETYLTRANSFERASE"/>
    <property type="match status" value="1"/>
</dbReference>
<evidence type="ECO:0000313" key="3">
    <source>
        <dbReference type="EMBL" id="GFO86018.1"/>
    </source>
</evidence>
<dbReference type="PANTHER" id="PTHR13947:SF37">
    <property type="entry name" value="LD18367P"/>
    <property type="match status" value="1"/>
</dbReference>
<dbReference type="SUPFAM" id="SSF55729">
    <property type="entry name" value="Acyl-CoA N-acyltransferases (Nat)"/>
    <property type="match status" value="1"/>
</dbReference>
<dbReference type="Proteomes" id="UP000613208">
    <property type="component" value="Unassembled WGS sequence"/>
</dbReference>
<proteinExistence type="predicted"/>
<evidence type="ECO:0000313" key="4">
    <source>
        <dbReference type="Proteomes" id="UP000613208"/>
    </source>
</evidence>
<evidence type="ECO:0000259" key="2">
    <source>
        <dbReference type="PROSITE" id="PS51186"/>
    </source>
</evidence>
<feature type="domain" description="N-acetyltransferase" evidence="2">
    <location>
        <begin position="4"/>
        <end position="162"/>
    </location>
</feature>
<sequence length="162" mass="18961">MTEFTIHQFQDKYTRDVIDLVLHFQNDGTRPPVSVDDQPDLLNITGEYIEKGGNFWIAARHGTLIGSIGIMPYTPEIAVLKKFFVYEDYQGEPYHIGQKLYQRLLTFAREKGFKTILLDTPYNTDRAHAFYEQAGFRKVTEDQLPIRFSHPYKDCDFFLLEL</sequence>
<dbReference type="EMBL" id="BLYI01000047">
    <property type="protein sequence ID" value="GFO86018.1"/>
    <property type="molecule type" value="Genomic_DNA"/>
</dbReference>
<dbReference type="InterPro" id="IPR000182">
    <property type="entry name" value="GNAT_dom"/>
</dbReference>
<dbReference type="RefSeq" id="WP_201311694.1">
    <property type="nucleotide sequence ID" value="NZ_BLYI01000047.1"/>
</dbReference>
<reference evidence="3" key="1">
    <citation type="submission" date="2020-06" db="EMBL/GenBank/DDBJ databases">
        <title>Characterization of fructooligosaccharide metabolism and fructooligosaccharide-degrading enzymes in human commensal butyrate producers.</title>
        <authorList>
            <person name="Tanno H."/>
            <person name="Fujii T."/>
            <person name="Hirano K."/>
            <person name="Maeno S."/>
            <person name="Tonozuka T."/>
            <person name="Sakamoto M."/>
            <person name="Ohkuma M."/>
            <person name="Tochio T."/>
            <person name="Endo A."/>
        </authorList>
    </citation>
    <scope>NUCLEOTIDE SEQUENCE</scope>
    <source>
        <strain evidence="3">JCM 17466</strain>
    </source>
</reference>
<dbReference type="Pfam" id="PF00583">
    <property type="entry name" value="Acetyltransf_1"/>
    <property type="match status" value="1"/>
</dbReference>
<dbReference type="GO" id="GO:0008080">
    <property type="term" value="F:N-acetyltransferase activity"/>
    <property type="evidence" value="ECO:0007669"/>
    <property type="project" value="InterPro"/>
</dbReference>
<dbReference type="PROSITE" id="PS51186">
    <property type="entry name" value="GNAT"/>
    <property type="match status" value="1"/>
</dbReference>
<gene>
    <name evidence="3" type="ORF">ANBU17_23650</name>
</gene>